<dbReference type="Proteomes" id="UP001530315">
    <property type="component" value="Unassembled WGS sequence"/>
</dbReference>
<sequence length="163" mass="17957">MRVLSCMVAATSTSAFCPHPRARTRELRDGHSRPSLRLVTESDVMSLVEKAEELWARVERLRNEASDLSAQAESLGREAETSTADAAEKLLRLQSISEEKIREANDAQNLSLDLGALLDRAMSATREADEVEVLAEEAIAASEAALEQYLIDFPEDDEIDAIL</sequence>
<comment type="caution">
    <text evidence="2">The sequence shown here is derived from an EMBL/GenBank/DDBJ whole genome shotgun (WGS) entry which is preliminary data.</text>
</comment>
<dbReference type="EMBL" id="JALLAZ020001293">
    <property type="protein sequence ID" value="KAL3777397.1"/>
    <property type="molecule type" value="Genomic_DNA"/>
</dbReference>
<reference evidence="2 3" key="1">
    <citation type="submission" date="2024-10" db="EMBL/GenBank/DDBJ databases">
        <title>Updated reference genomes for cyclostephanoid diatoms.</title>
        <authorList>
            <person name="Roberts W.R."/>
            <person name="Alverson A.J."/>
        </authorList>
    </citation>
    <scope>NUCLEOTIDE SEQUENCE [LARGE SCALE GENOMIC DNA]</scope>
    <source>
        <strain evidence="2 3">AJA276-08</strain>
    </source>
</reference>
<protein>
    <submittedName>
        <fullName evidence="2">Uncharacterized protein</fullName>
    </submittedName>
</protein>
<keyword evidence="3" id="KW-1185">Reference proteome</keyword>
<evidence type="ECO:0000313" key="3">
    <source>
        <dbReference type="Proteomes" id="UP001530315"/>
    </source>
</evidence>
<evidence type="ECO:0000313" key="2">
    <source>
        <dbReference type="EMBL" id="KAL3777397.1"/>
    </source>
</evidence>
<accession>A0ABD3NQL5</accession>
<name>A0ABD3NQL5_9STRA</name>
<proteinExistence type="predicted"/>
<keyword evidence="1" id="KW-0175">Coiled coil</keyword>
<dbReference type="AlphaFoldDB" id="A0ABD3NQL5"/>
<evidence type="ECO:0000256" key="1">
    <source>
        <dbReference type="SAM" id="Coils"/>
    </source>
</evidence>
<feature type="coiled-coil region" evidence="1">
    <location>
        <begin position="51"/>
        <end position="78"/>
    </location>
</feature>
<organism evidence="2 3">
    <name type="scientific">Stephanodiscus triporus</name>
    <dbReference type="NCBI Taxonomy" id="2934178"/>
    <lineage>
        <taxon>Eukaryota</taxon>
        <taxon>Sar</taxon>
        <taxon>Stramenopiles</taxon>
        <taxon>Ochrophyta</taxon>
        <taxon>Bacillariophyta</taxon>
        <taxon>Coscinodiscophyceae</taxon>
        <taxon>Thalassiosirophycidae</taxon>
        <taxon>Stephanodiscales</taxon>
        <taxon>Stephanodiscaceae</taxon>
        <taxon>Stephanodiscus</taxon>
    </lineage>
</organism>
<gene>
    <name evidence="2" type="ORF">ACHAW5_004226</name>
</gene>